<dbReference type="Proteomes" id="UP000664521">
    <property type="component" value="Unassembled WGS sequence"/>
</dbReference>
<protein>
    <recommendedName>
        <fullName evidence="4">AAA+ ATPase domain-containing protein</fullName>
    </recommendedName>
</protein>
<evidence type="ECO:0000313" key="2">
    <source>
        <dbReference type="EMBL" id="CAF9909090.1"/>
    </source>
</evidence>
<feature type="region of interest" description="Disordered" evidence="1">
    <location>
        <begin position="307"/>
        <end position="341"/>
    </location>
</feature>
<proteinExistence type="predicted"/>
<keyword evidence="3" id="KW-1185">Reference proteome</keyword>
<gene>
    <name evidence="2" type="ORF">HETSPECPRED_008826</name>
</gene>
<dbReference type="EMBL" id="CAJPDS010000007">
    <property type="protein sequence ID" value="CAF9909090.1"/>
    <property type="molecule type" value="Genomic_DNA"/>
</dbReference>
<accession>A0A8H3EP11</accession>
<evidence type="ECO:0000256" key="1">
    <source>
        <dbReference type="SAM" id="MobiDB-lite"/>
    </source>
</evidence>
<feature type="compositionally biased region" description="Polar residues" evidence="1">
    <location>
        <begin position="7"/>
        <end position="19"/>
    </location>
</feature>
<dbReference type="Gene3D" id="3.40.50.300">
    <property type="entry name" value="P-loop containing nucleotide triphosphate hydrolases"/>
    <property type="match status" value="1"/>
</dbReference>
<organism evidence="2 3">
    <name type="scientific">Heterodermia speciosa</name>
    <dbReference type="NCBI Taxonomy" id="116794"/>
    <lineage>
        <taxon>Eukaryota</taxon>
        <taxon>Fungi</taxon>
        <taxon>Dikarya</taxon>
        <taxon>Ascomycota</taxon>
        <taxon>Pezizomycotina</taxon>
        <taxon>Lecanoromycetes</taxon>
        <taxon>OSLEUM clade</taxon>
        <taxon>Lecanoromycetidae</taxon>
        <taxon>Caliciales</taxon>
        <taxon>Physciaceae</taxon>
        <taxon>Heterodermia</taxon>
    </lineage>
</organism>
<dbReference type="InterPro" id="IPR027417">
    <property type="entry name" value="P-loop_NTPase"/>
</dbReference>
<evidence type="ECO:0008006" key="4">
    <source>
        <dbReference type="Google" id="ProtNLM"/>
    </source>
</evidence>
<feature type="compositionally biased region" description="Basic and acidic residues" evidence="1">
    <location>
        <begin position="326"/>
        <end position="341"/>
    </location>
</feature>
<name>A0A8H3EP11_9LECA</name>
<dbReference type="OrthoDB" id="2316594at2759"/>
<dbReference type="SUPFAM" id="SSF52540">
    <property type="entry name" value="P-loop containing nucleoside triphosphate hydrolases"/>
    <property type="match status" value="1"/>
</dbReference>
<sequence length="557" mass="61667">MVEDNDSSPPSGSTPTNMNWDLDLQYHESLILKKGGDSSSRTQNARLEEVCTAPLFTADVLRSSVNSTVAALSADSLPQYGLLAGVQDTYRHGAEVSPSNDSPHGEAKDNRLFLNTNIPWSAFICGSQGSGKSHTLSCMLEASILKSERPKSLGMLPHPLAGIVFHYDKFTGLSGNQICEAAYLCSTGIPVKVLVSPTSFGKLKGMYSNLPNVPKDKQPTVHPLLFEQHHLDAESMLKLMAVEGGRPLYMEIVCKVLRQCAMESKGKAGFNFETFQKRLTFQSLTDGQRELLEARLELLKDFVRPTANSKGHKESSAKPNFAKNKQGKEKESNWEQRNSENLKHAQRQAAIARKDTWSFKEGSLTIVDLSCPFVDEKTACDLFEKCLSIFVQDRNIKGRIVALDEAHKFLKDQESASTSFTESLLSVIRQQRHLATRVIIATQEPTISPKLLDLCSMTIVHRFTSPSWLHALKSHLAGVSVFNDDDETRDLKQIFRKIVDLHAGEALLFSPSMLLNVSERNTSGANVLQIEKLGMGYLKMKVRTRVTADGGKSIRAV</sequence>
<reference evidence="2" key="1">
    <citation type="submission" date="2021-03" db="EMBL/GenBank/DDBJ databases">
        <authorList>
            <person name="Tagirdzhanova G."/>
        </authorList>
    </citation>
    <scope>NUCLEOTIDE SEQUENCE</scope>
</reference>
<evidence type="ECO:0000313" key="3">
    <source>
        <dbReference type="Proteomes" id="UP000664521"/>
    </source>
</evidence>
<comment type="caution">
    <text evidence="2">The sequence shown here is derived from an EMBL/GenBank/DDBJ whole genome shotgun (WGS) entry which is preliminary data.</text>
</comment>
<feature type="region of interest" description="Disordered" evidence="1">
    <location>
        <begin position="1"/>
        <end position="20"/>
    </location>
</feature>
<dbReference type="AlphaFoldDB" id="A0A8H3EP11"/>